<proteinExistence type="predicted"/>
<feature type="domain" description="EamA" evidence="2">
    <location>
        <begin position="139"/>
        <end position="270"/>
    </location>
</feature>
<dbReference type="EMBL" id="MDGM01000002">
    <property type="protein sequence ID" value="PIB26746.1"/>
    <property type="molecule type" value="Genomic_DNA"/>
</dbReference>
<feature type="domain" description="EamA" evidence="2">
    <location>
        <begin position="1"/>
        <end position="128"/>
    </location>
</feature>
<feature type="transmembrane region" description="Helical" evidence="1">
    <location>
        <begin position="163"/>
        <end position="186"/>
    </location>
</feature>
<dbReference type="GO" id="GO:0016020">
    <property type="term" value="C:membrane"/>
    <property type="evidence" value="ECO:0007669"/>
    <property type="project" value="InterPro"/>
</dbReference>
<accession>A0A2G5KB62</accession>
<comment type="caution">
    <text evidence="3">The sequence shown here is derived from an EMBL/GenBank/DDBJ whole genome shotgun (WGS) entry which is preliminary data.</text>
</comment>
<keyword evidence="1" id="KW-1133">Transmembrane helix</keyword>
<reference evidence="3 4" key="1">
    <citation type="submission" date="2016-08" db="EMBL/GenBank/DDBJ databases">
        <title>Draft genome of Amylibacter sp. strain 4G11.</title>
        <authorList>
            <person name="Wong S.-K."/>
            <person name="Hamasaki K."/>
            <person name="Yoshizawa S."/>
        </authorList>
    </citation>
    <scope>NUCLEOTIDE SEQUENCE [LARGE SCALE GENOMIC DNA]</scope>
    <source>
        <strain evidence="3 4">4G11</strain>
    </source>
</reference>
<feature type="transmembrane region" description="Helical" evidence="1">
    <location>
        <begin position="64"/>
        <end position="82"/>
    </location>
</feature>
<feature type="transmembrane region" description="Helical" evidence="1">
    <location>
        <begin position="88"/>
        <end position="106"/>
    </location>
</feature>
<dbReference type="InterPro" id="IPR000620">
    <property type="entry name" value="EamA_dom"/>
</dbReference>
<keyword evidence="1" id="KW-0472">Membrane</keyword>
<evidence type="ECO:0000259" key="2">
    <source>
        <dbReference type="Pfam" id="PF00892"/>
    </source>
</evidence>
<feature type="transmembrane region" description="Helical" evidence="1">
    <location>
        <begin position="253"/>
        <end position="271"/>
    </location>
</feature>
<keyword evidence="1" id="KW-0812">Transmembrane</keyword>
<dbReference type="SUPFAM" id="SSF103481">
    <property type="entry name" value="Multidrug resistance efflux transporter EmrE"/>
    <property type="match status" value="2"/>
</dbReference>
<dbReference type="Proteomes" id="UP000231516">
    <property type="component" value="Unassembled WGS sequence"/>
</dbReference>
<dbReference type="PANTHER" id="PTHR22911:SF135">
    <property type="entry name" value="BLR4310 PROTEIN"/>
    <property type="match status" value="1"/>
</dbReference>
<sequence>MIAAMFGFAVEDALIKATFATLPIWQILVMFGLGGAIAFVIVARRAGENLFPKTVLSPPMRIRMLFEIFGRLFFTLAITLTPLSTTTVILQATPIVVVAAAAILFGETVGWRRWLAICIGLLGVLVILQPTPASFTPMSLLAVFGMIGFAGRDLASRAAPASLSTAILGIYGFFALAIAGGIYAFFEHAAPVMPDAKTGAIVMAIIAVGTLSYASLMKAMRTGEVAAVAPFRYSRLLIGIAFGVVFFGESLDTRMLVGSALIVAAGVFLLIRGKK</sequence>
<dbReference type="InterPro" id="IPR037185">
    <property type="entry name" value="EmrE-like"/>
</dbReference>
<evidence type="ECO:0000313" key="3">
    <source>
        <dbReference type="EMBL" id="PIB26746.1"/>
    </source>
</evidence>
<dbReference type="AlphaFoldDB" id="A0A2G5KB62"/>
<feature type="transmembrane region" description="Helical" evidence="1">
    <location>
        <begin position="198"/>
        <end position="216"/>
    </location>
</feature>
<feature type="transmembrane region" description="Helical" evidence="1">
    <location>
        <begin position="113"/>
        <end position="129"/>
    </location>
</feature>
<protein>
    <recommendedName>
        <fullName evidence="2">EamA domain-containing protein</fullName>
    </recommendedName>
</protein>
<keyword evidence="4" id="KW-1185">Reference proteome</keyword>
<feature type="transmembrane region" description="Helical" evidence="1">
    <location>
        <begin position="228"/>
        <end position="247"/>
    </location>
</feature>
<feature type="transmembrane region" description="Helical" evidence="1">
    <location>
        <begin position="24"/>
        <end position="43"/>
    </location>
</feature>
<evidence type="ECO:0000313" key="4">
    <source>
        <dbReference type="Proteomes" id="UP000231516"/>
    </source>
</evidence>
<name>A0A2G5KB62_9RHOB</name>
<dbReference type="PANTHER" id="PTHR22911">
    <property type="entry name" value="ACYL-MALONYL CONDENSING ENZYME-RELATED"/>
    <property type="match status" value="1"/>
</dbReference>
<evidence type="ECO:0000256" key="1">
    <source>
        <dbReference type="SAM" id="Phobius"/>
    </source>
</evidence>
<dbReference type="Gene3D" id="1.10.3730.20">
    <property type="match status" value="1"/>
</dbReference>
<gene>
    <name evidence="3" type="ORF">BFP76_10845</name>
</gene>
<dbReference type="Pfam" id="PF00892">
    <property type="entry name" value="EamA"/>
    <property type="match status" value="2"/>
</dbReference>
<organism evidence="3 4">
    <name type="scientific">Paramylibacter kogurei</name>
    <dbReference type="NCBI Taxonomy" id="1889778"/>
    <lineage>
        <taxon>Bacteria</taxon>
        <taxon>Pseudomonadati</taxon>
        <taxon>Pseudomonadota</taxon>
        <taxon>Alphaproteobacteria</taxon>
        <taxon>Rhodobacterales</taxon>
        <taxon>Paracoccaceae</taxon>
        <taxon>Paramylibacter</taxon>
    </lineage>
</organism>